<sequence length="45" mass="5599">MFSENFEILPDINIKVPRRLERYFNVETNYSLEHNFRFPSNHIRD</sequence>
<dbReference type="EMBL" id="MG702567">
    <property type="protein sequence ID" value="AUO15219.1"/>
    <property type="molecule type" value="Genomic_DNA"/>
</dbReference>
<reference evidence="1" key="2">
    <citation type="journal article" date="2018" name="Genome Announc.">
        <title>First Report of a Complete Genome Sequence of White spot syndrome virus from India.</title>
        <authorList>
            <person name="Vinaya Kumar K."/>
            <person name="Shekhar M.S."/>
            <person name="Otta S.K."/>
            <person name="Karthic K."/>
            <person name="Ashok Kumar J."/>
            <person name="Gopikrishna G."/>
            <person name="Vijayan K.K."/>
        </authorList>
    </citation>
    <scope>NUCLEOTIDE SEQUENCE</scope>
    <source>
        <strain evidence="1">IN_AP4RU</strain>
    </source>
</reference>
<proteinExistence type="predicted"/>
<organism evidence="1">
    <name type="scientific">White spot syndrome virus</name>
    <dbReference type="NCBI Taxonomy" id="342409"/>
    <lineage>
        <taxon>Viruses</taxon>
        <taxon>Viruses incertae sedis</taxon>
        <taxon>Naldaviricetes</taxon>
        <taxon>Nimaviridae</taxon>
        <taxon>Whispovirus</taxon>
    </lineage>
</organism>
<accession>A0A2I6SCD4</accession>
<dbReference type="Proteomes" id="UP000267352">
    <property type="component" value="Segment"/>
</dbReference>
<evidence type="ECO:0000313" key="1">
    <source>
        <dbReference type="EMBL" id="AUO15219.1"/>
    </source>
</evidence>
<name>A0A2I6SCD4_9VIRU</name>
<protein>
    <submittedName>
        <fullName evidence="1">WSSV456</fullName>
    </submittedName>
</protein>
<reference evidence="1" key="1">
    <citation type="submission" date="2017-12" db="EMBL/GenBank/DDBJ databases">
        <authorList>
            <person name="Katneni V.K."/>
            <person name="Shekhar M.S."/>
            <person name="Otta S.K."/>
            <person name="Karthic K."/>
            <person name="Jangam A.K."/>
            <person name="Gopikrishna G."/>
            <person name="Vijayan K.K."/>
        </authorList>
    </citation>
    <scope>NUCLEOTIDE SEQUENCE [LARGE SCALE GENOMIC DNA]</scope>
    <source>
        <strain evidence="1">IN_AP4RU</strain>
    </source>
</reference>